<dbReference type="SUPFAM" id="SSF55424">
    <property type="entry name" value="FAD/NAD-linked reductases, dimerisation (C-terminal) domain"/>
    <property type="match status" value="1"/>
</dbReference>
<feature type="binding site" evidence="11">
    <location>
        <position position="50"/>
    </location>
    <ligand>
        <name>FAD</name>
        <dbReference type="ChEBI" id="CHEBI:57692"/>
    </ligand>
</feature>
<evidence type="ECO:0000259" key="14">
    <source>
        <dbReference type="Pfam" id="PF02852"/>
    </source>
</evidence>
<comment type="caution">
    <text evidence="16">The sequence shown here is derived from an EMBL/GenBank/DDBJ whole genome shotgun (WGS) entry which is preliminary data.</text>
</comment>
<evidence type="ECO:0000256" key="4">
    <source>
        <dbReference type="ARBA" id="ARBA00016961"/>
    </source>
</evidence>
<evidence type="ECO:0000256" key="10">
    <source>
        <dbReference type="PIRSR" id="PIRSR000350-2"/>
    </source>
</evidence>
<evidence type="ECO:0000313" key="17">
    <source>
        <dbReference type="Proteomes" id="UP000264002"/>
    </source>
</evidence>
<evidence type="ECO:0000256" key="1">
    <source>
        <dbReference type="ARBA" id="ARBA00004496"/>
    </source>
</evidence>
<keyword evidence="7 13" id="KW-0560">Oxidoreductase</keyword>
<dbReference type="GO" id="GO:0006103">
    <property type="term" value="P:2-oxoglutarate metabolic process"/>
    <property type="evidence" value="ECO:0007669"/>
    <property type="project" value="TreeGrafter"/>
</dbReference>
<protein>
    <recommendedName>
        <fullName evidence="4 13">Dihydrolipoyl dehydrogenase</fullName>
        <ecNumber evidence="3 13">1.8.1.4</ecNumber>
    </recommendedName>
</protein>
<keyword evidence="11" id="KW-0547">Nucleotide-binding</keyword>
<dbReference type="Pfam" id="PF07992">
    <property type="entry name" value="Pyr_redox_2"/>
    <property type="match status" value="1"/>
</dbReference>
<feature type="disulfide bond" description="Redox-active" evidence="12">
    <location>
        <begin position="41"/>
        <end position="46"/>
    </location>
</feature>
<dbReference type="InterPro" id="IPR006258">
    <property type="entry name" value="Lipoamide_DH"/>
</dbReference>
<dbReference type="RefSeq" id="WP_117329219.1">
    <property type="nucleotide sequence ID" value="NZ_QUWK01000002.1"/>
</dbReference>
<dbReference type="PIRSF" id="PIRSF000350">
    <property type="entry name" value="Mercury_reductase_MerA"/>
    <property type="match status" value="1"/>
</dbReference>
<dbReference type="PRINTS" id="PR00411">
    <property type="entry name" value="PNDRDTASEI"/>
</dbReference>
<evidence type="ECO:0000259" key="15">
    <source>
        <dbReference type="Pfam" id="PF07992"/>
    </source>
</evidence>
<dbReference type="Gene3D" id="3.30.390.30">
    <property type="match status" value="1"/>
</dbReference>
<dbReference type="InterPro" id="IPR016156">
    <property type="entry name" value="FAD/NAD-linked_Rdtase_dimer_sf"/>
</dbReference>
<feature type="domain" description="Pyridine nucleotide-disulphide oxidoreductase dimerisation" evidence="14">
    <location>
        <begin position="332"/>
        <end position="442"/>
    </location>
</feature>
<feature type="active site" description="Proton acceptor" evidence="10">
    <location>
        <position position="432"/>
    </location>
</feature>
<keyword evidence="13" id="KW-0676">Redox-active center</keyword>
<dbReference type="PANTHER" id="PTHR22912:SF217">
    <property type="entry name" value="DIHYDROLIPOYL DEHYDROGENASE"/>
    <property type="match status" value="1"/>
</dbReference>
<comment type="miscellaneous">
    <text evidence="13">The active site is a redox-active disulfide bond.</text>
</comment>
<dbReference type="PANTHER" id="PTHR22912">
    <property type="entry name" value="DISULFIDE OXIDOREDUCTASE"/>
    <property type="match status" value="1"/>
</dbReference>
<feature type="binding site" evidence="11">
    <location>
        <begin position="137"/>
        <end position="139"/>
    </location>
    <ligand>
        <name>FAD</name>
        <dbReference type="ChEBI" id="CHEBI:57692"/>
    </ligand>
</feature>
<dbReference type="EMBL" id="QUWK01000002">
    <property type="protein sequence ID" value="RFU95821.1"/>
    <property type="molecule type" value="Genomic_DNA"/>
</dbReference>
<dbReference type="InterPro" id="IPR023753">
    <property type="entry name" value="FAD/NAD-binding_dom"/>
</dbReference>
<evidence type="ECO:0000313" key="16">
    <source>
        <dbReference type="EMBL" id="RFU95821.1"/>
    </source>
</evidence>
<dbReference type="GO" id="GO:0050660">
    <property type="term" value="F:flavin adenine dinucleotide binding"/>
    <property type="evidence" value="ECO:0007669"/>
    <property type="project" value="InterPro"/>
</dbReference>
<accession>A0A372MJ71</accession>
<dbReference type="Gene3D" id="3.50.50.60">
    <property type="entry name" value="FAD/NAD(P)-binding domain"/>
    <property type="match status" value="2"/>
</dbReference>
<comment type="similarity">
    <text evidence="2 13">Belongs to the class-I pyridine nucleotide-disulfide oxidoreductase family.</text>
</comment>
<dbReference type="NCBIfam" id="TIGR01350">
    <property type="entry name" value="lipoamide_DH"/>
    <property type="match status" value="1"/>
</dbReference>
<comment type="catalytic activity">
    <reaction evidence="9 13">
        <text>N(6)-[(R)-dihydrolipoyl]-L-lysyl-[protein] + NAD(+) = N(6)-[(R)-lipoyl]-L-lysyl-[protein] + NADH + H(+)</text>
        <dbReference type="Rhea" id="RHEA:15045"/>
        <dbReference type="Rhea" id="RHEA-COMP:10474"/>
        <dbReference type="Rhea" id="RHEA-COMP:10475"/>
        <dbReference type="ChEBI" id="CHEBI:15378"/>
        <dbReference type="ChEBI" id="CHEBI:57540"/>
        <dbReference type="ChEBI" id="CHEBI:57945"/>
        <dbReference type="ChEBI" id="CHEBI:83099"/>
        <dbReference type="ChEBI" id="CHEBI:83100"/>
        <dbReference type="EC" id="1.8.1.4"/>
    </reaction>
</comment>
<dbReference type="Proteomes" id="UP000264002">
    <property type="component" value="Unassembled WGS sequence"/>
</dbReference>
<comment type="subcellular location">
    <subcellularLocation>
        <location evidence="1">Cytoplasm</location>
    </subcellularLocation>
</comment>
<evidence type="ECO:0000256" key="6">
    <source>
        <dbReference type="ARBA" id="ARBA00022827"/>
    </source>
</evidence>
<dbReference type="FunFam" id="3.30.390.30:FF:000001">
    <property type="entry name" value="Dihydrolipoyl dehydrogenase"/>
    <property type="match status" value="1"/>
</dbReference>
<evidence type="ECO:0000256" key="2">
    <source>
        <dbReference type="ARBA" id="ARBA00007532"/>
    </source>
</evidence>
<dbReference type="InterPro" id="IPR050151">
    <property type="entry name" value="Class-I_Pyr_Nuc-Dis_Oxidored"/>
</dbReference>
<dbReference type="InterPro" id="IPR001100">
    <property type="entry name" value="Pyr_nuc-diS_OxRdtase"/>
</dbReference>
<keyword evidence="8 11" id="KW-0520">NAD</keyword>
<feature type="binding site" evidence="11">
    <location>
        <position position="297"/>
    </location>
    <ligand>
        <name>FAD</name>
        <dbReference type="ChEBI" id="CHEBI:57692"/>
    </ligand>
</feature>
<evidence type="ECO:0000256" key="7">
    <source>
        <dbReference type="ARBA" id="ARBA00023002"/>
    </source>
</evidence>
<keyword evidence="17" id="KW-1185">Reference proteome</keyword>
<feature type="binding site" evidence="11">
    <location>
        <position position="197"/>
    </location>
    <ligand>
        <name>NAD(+)</name>
        <dbReference type="ChEBI" id="CHEBI:57540"/>
    </ligand>
</feature>
<dbReference type="Pfam" id="PF02852">
    <property type="entry name" value="Pyr_redox_dim"/>
    <property type="match status" value="1"/>
</dbReference>
<keyword evidence="6 11" id="KW-0274">FAD</keyword>
<evidence type="ECO:0000256" key="11">
    <source>
        <dbReference type="PIRSR" id="PIRSR000350-3"/>
    </source>
</evidence>
<gene>
    <name evidence="16" type="primary">lpdA</name>
    <name evidence="16" type="ORF">DYP60_02110</name>
</gene>
<feature type="binding site" evidence="11">
    <location>
        <position position="259"/>
    </location>
    <ligand>
        <name>NAD(+)</name>
        <dbReference type="ChEBI" id="CHEBI:57540"/>
    </ligand>
</feature>
<dbReference type="EC" id="1.8.1.4" evidence="3 13"/>
<dbReference type="AlphaFoldDB" id="A0A372MJ71"/>
<dbReference type="InterPro" id="IPR036188">
    <property type="entry name" value="FAD/NAD-bd_sf"/>
</dbReference>
<dbReference type="PRINTS" id="PR00368">
    <property type="entry name" value="FADPNR"/>
</dbReference>
<dbReference type="SUPFAM" id="SSF51905">
    <property type="entry name" value="FAD/NAD(P)-binding domain"/>
    <property type="match status" value="1"/>
</dbReference>
<evidence type="ECO:0000256" key="13">
    <source>
        <dbReference type="RuleBase" id="RU003692"/>
    </source>
</evidence>
<evidence type="ECO:0000256" key="12">
    <source>
        <dbReference type="PIRSR" id="PIRSR000350-4"/>
    </source>
</evidence>
<feature type="domain" description="FAD/NAD(P)-binding" evidence="15">
    <location>
        <begin position="4"/>
        <end position="312"/>
    </location>
</feature>
<reference evidence="17" key="1">
    <citation type="submission" date="2018-08" db="EMBL/GenBank/DDBJ databases">
        <authorList>
            <person name="Grouzdev D.S."/>
            <person name="Krutkina M.S."/>
        </authorList>
    </citation>
    <scope>NUCLEOTIDE SEQUENCE [LARGE SCALE GENOMIC DNA]</scope>
    <source>
        <strain evidence="17">4-11</strain>
    </source>
</reference>
<comment type="cofactor">
    <cofactor evidence="11 13">
        <name>FAD</name>
        <dbReference type="ChEBI" id="CHEBI:57692"/>
    </cofactor>
    <text evidence="11 13">Binds 1 FAD per subunit.</text>
</comment>
<reference evidence="16 17" key="2">
    <citation type="submission" date="2018-09" db="EMBL/GenBank/DDBJ databases">
        <title>Genome of Sphaerochaeta halotolerans strain 4-11.</title>
        <authorList>
            <person name="Nazina T.N."/>
            <person name="Sokolova D.S."/>
        </authorList>
    </citation>
    <scope>NUCLEOTIDE SEQUENCE [LARGE SCALE GENOMIC DNA]</scope>
    <source>
        <strain evidence="16 17">4-11</strain>
    </source>
</reference>
<evidence type="ECO:0000256" key="3">
    <source>
        <dbReference type="ARBA" id="ARBA00012608"/>
    </source>
</evidence>
<name>A0A372MJ71_9SPIR</name>
<evidence type="ECO:0000256" key="9">
    <source>
        <dbReference type="ARBA" id="ARBA00049187"/>
    </source>
</evidence>
<keyword evidence="5 13" id="KW-0285">Flavoprotein</keyword>
<organism evidence="16 17">
    <name type="scientific">Sphaerochaeta halotolerans</name>
    <dbReference type="NCBI Taxonomy" id="2293840"/>
    <lineage>
        <taxon>Bacteria</taxon>
        <taxon>Pseudomonadati</taxon>
        <taxon>Spirochaetota</taxon>
        <taxon>Spirochaetia</taxon>
        <taxon>Spirochaetales</taxon>
        <taxon>Sphaerochaetaceae</taxon>
        <taxon>Sphaerochaeta</taxon>
    </lineage>
</organism>
<proteinExistence type="inferred from homology"/>
<dbReference type="GO" id="GO:0004148">
    <property type="term" value="F:dihydrolipoyl dehydrogenase (NADH) activity"/>
    <property type="evidence" value="ECO:0007669"/>
    <property type="project" value="UniProtKB-EC"/>
</dbReference>
<dbReference type="InterPro" id="IPR004099">
    <property type="entry name" value="Pyr_nucl-diS_OxRdtase_dimer"/>
</dbReference>
<evidence type="ECO:0000256" key="5">
    <source>
        <dbReference type="ARBA" id="ARBA00022630"/>
    </source>
</evidence>
<evidence type="ECO:0000256" key="8">
    <source>
        <dbReference type="ARBA" id="ARBA00023027"/>
    </source>
</evidence>
<sequence>MSTYDLIVVGSGPGGYVAAERAGALGKKVLLIERGYLGGVCTNWGCIPTKSLLNSAKLYHHSLDGAKHGVQAASVTFNLPDAMTWKNDTVKTLRSGIEFLMKANKVETVFGEAEFVDPHHVKVGDTVYEGSYLVVATGSSAFVPPLPGAKLEHVLTSNEILDLEEVPESLVIIGGGVIGVEFASFFSMIGTKVTVIEMMDEILPMMDAEFAKLMRRELKEVDFHLGCKVEEITKEAVFYTDAKGNKQSTEASLVLMSVGRRPNTQGMEKLGLDIDRRGLVVNDRLQTNVANIWAIGDVNGRSLLAHSASRMAEVAICNIFGSKEMRMRYNAIPWAVYGNPEAAGCGITEKEAKEQGIPVKSETVQMRSNGRFLAEQGKRASGLVKVICHQESGAILGVHLLGPYSSEIIWGASALIEAEMRVQDVKEIVFPHPSVSELIKDACFALDHSL</sequence>
<feature type="binding site" evidence="11">
    <location>
        <begin position="174"/>
        <end position="181"/>
    </location>
    <ligand>
        <name>NAD(+)</name>
        <dbReference type="ChEBI" id="CHEBI:57540"/>
    </ligand>
</feature>
<dbReference type="GO" id="GO:0005737">
    <property type="term" value="C:cytoplasm"/>
    <property type="evidence" value="ECO:0007669"/>
    <property type="project" value="UniProtKB-SubCell"/>
</dbReference>